<evidence type="ECO:0000313" key="2">
    <source>
        <dbReference type="Proteomes" id="UP000243151"/>
    </source>
</evidence>
<dbReference type="Proteomes" id="UP000243151">
    <property type="component" value="Segment"/>
</dbReference>
<gene>
    <name evidence="1" type="ORF">ATN07_34620</name>
</gene>
<proteinExistence type="predicted"/>
<accession>A0A161JRA8</accession>
<evidence type="ECO:0000313" key="1">
    <source>
        <dbReference type="EMBL" id="AND28841.1"/>
    </source>
</evidence>
<dbReference type="EMBL" id="CP013282">
    <property type="protein sequence ID" value="AND28841.1"/>
    <property type="molecule type" value="Genomic_DNA"/>
</dbReference>
<name>A0A161JRA8_9VIRU</name>
<reference evidence="1 2" key="2">
    <citation type="journal article" date="2017" name="Res. Microbiol.">
        <title>Comparative genomics of extrachromosomal elements in Bacillus thuringiensis subsp. israelensis.</title>
        <authorList>
            <person name="Bolotin A."/>
            <person name="Gillis A."/>
            <person name="Sanchis V."/>
            <person name="Nielsen-LeRoux C."/>
            <person name="Mahillon J."/>
            <person name="Lereclus D."/>
            <person name="Sorokin A."/>
        </authorList>
    </citation>
    <scope>NUCLEOTIDE SEQUENCE [LARGE SCALE GENOMIC DNA]</scope>
    <source>
        <strain evidence="1 2">AM65-52</strain>
    </source>
</reference>
<organism evidence="1 2">
    <name type="scientific">Bacillus phage pGIL02</name>
    <dbReference type="NCBI Taxonomy" id="1768917"/>
    <lineage>
        <taxon>Viruses</taxon>
        <taxon>Varidnaviria</taxon>
        <taxon>Bamfordvirae</taxon>
        <taxon>Preplasmiviricota</taxon>
        <taxon>Prepoliviricotina</taxon>
        <taxon>Tectiliviricetes</taxon>
        <taxon>Kalamavirales</taxon>
        <taxon>Tectiviridae</taxon>
        <taxon>Betatectivirus</taxon>
        <taxon>Betatectivirus Bam35</taxon>
    </lineage>
</organism>
<sequence>MTKDNTWREVTLTLPPRMAYTHVFEDTKPNHYDINNLSVATLYAGVRVLPSPHEYELMVPSNGRNILARKEGSSQIEIYNDSDVTARIILTTFNEPFNPAVLANSASSTSGGGGGGATDGNVIVKGFSSALPAGNNNLGKVVVTEMPTVPIEFKTLPSGTNMIGNVGVTKLPPLAEGTSHIGSVNVEGGVSIASMPPVQVTNDPVRASCIAWEGTISVNHVVFDMGQHDVLKFNYILNEGDTDLFINFDSYQATPNDLKGAGLTGRAATIRMRPGESITDFTRKTSKVNMIRTSGSGTVRILGV</sequence>
<reference evidence="1 2" key="1">
    <citation type="journal article" date="2003" name="Microbiology">
        <title>pGIL01, a linear tectiviral plasmid prophage originating from Bacillus thuringiensis serovar israelensis.</title>
        <authorList>
            <person name="Verheust C."/>
            <person name="Jensen G."/>
            <person name="Mahillon J."/>
        </authorList>
    </citation>
    <scope>NUCLEOTIDE SEQUENCE [LARGE SCALE GENOMIC DNA]</scope>
    <source>
        <strain evidence="1 2">AM65-52</strain>
    </source>
</reference>
<protein>
    <submittedName>
        <fullName evidence="1">Uncharacterized protein</fullName>
    </submittedName>
</protein>